<accession>A0ABN3VLJ7</accession>
<sequence length="124" mass="13933">MTALKESTPLDAVVIGPTGLPEKTLGWSLLAWTADYLKQPDGDNAGSPWKFTREQARFLLWWYAVNEHGRFVYRNGVLRRLKGWGRARTRSARCCVRSNCAPRSASTAGTLRAIRSGGRLRRRG</sequence>
<protein>
    <submittedName>
        <fullName evidence="1">Uncharacterized protein</fullName>
    </submittedName>
</protein>
<gene>
    <name evidence="1" type="ORF">GCM10010470_55400</name>
</gene>
<dbReference type="RefSeq" id="WP_344684646.1">
    <property type="nucleotide sequence ID" value="NZ_BAAAUX010000024.1"/>
</dbReference>
<dbReference type="EMBL" id="BAAAUX010000024">
    <property type="protein sequence ID" value="GAA2812885.1"/>
    <property type="molecule type" value="Genomic_DNA"/>
</dbReference>
<comment type="caution">
    <text evidence="1">The sequence shown here is derived from an EMBL/GenBank/DDBJ whole genome shotgun (WGS) entry which is preliminary data.</text>
</comment>
<proteinExistence type="predicted"/>
<dbReference type="Proteomes" id="UP001500979">
    <property type="component" value="Unassembled WGS sequence"/>
</dbReference>
<reference evidence="1 2" key="1">
    <citation type="journal article" date="2019" name="Int. J. Syst. Evol. Microbiol.">
        <title>The Global Catalogue of Microorganisms (GCM) 10K type strain sequencing project: providing services to taxonomists for standard genome sequencing and annotation.</title>
        <authorList>
            <consortium name="The Broad Institute Genomics Platform"/>
            <consortium name="The Broad Institute Genome Sequencing Center for Infectious Disease"/>
            <person name="Wu L."/>
            <person name="Ma J."/>
        </authorList>
    </citation>
    <scope>NUCLEOTIDE SEQUENCE [LARGE SCALE GENOMIC DNA]</scope>
    <source>
        <strain evidence="1 2">JCM 9383</strain>
    </source>
</reference>
<evidence type="ECO:0000313" key="2">
    <source>
        <dbReference type="Proteomes" id="UP001500979"/>
    </source>
</evidence>
<evidence type="ECO:0000313" key="1">
    <source>
        <dbReference type="EMBL" id="GAA2812885.1"/>
    </source>
</evidence>
<name>A0ABN3VLJ7_9PSEU</name>
<keyword evidence="2" id="KW-1185">Reference proteome</keyword>
<organism evidence="1 2">
    <name type="scientific">Saccharopolyspora taberi</name>
    <dbReference type="NCBI Taxonomy" id="60895"/>
    <lineage>
        <taxon>Bacteria</taxon>
        <taxon>Bacillati</taxon>
        <taxon>Actinomycetota</taxon>
        <taxon>Actinomycetes</taxon>
        <taxon>Pseudonocardiales</taxon>
        <taxon>Pseudonocardiaceae</taxon>
        <taxon>Saccharopolyspora</taxon>
    </lineage>
</organism>